<keyword evidence="2" id="KW-1185">Reference proteome</keyword>
<evidence type="ECO:0000313" key="1">
    <source>
        <dbReference type="EMBL" id="QFR42881.1"/>
    </source>
</evidence>
<dbReference type="RefSeq" id="WP_152298944.1">
    <property type="nucleotide sequence ID" value="NZ_CP041166.1"/>
</dbReference>
<evidence type="ECO:0000313" key="2">
    <source>
        <dbReference type="Proteomes" id="UP000326061"/>
    </source>
</evidence>
<name>A0AAJ4A2W7_9BACT</name>
<reference evidence="2" key="1">
    <citation type="submission" date="2019-06" db="EMBL/GenBank/DDBJ databases">
        <title>Sulfurimonas gotlandica sp. nov., a chemoautotrophic and psychrotolerant epsilonproteobacterium isolated from a pelagic redoxcline, and an emended description of the genus Sulfurimonas.</title>
        <authorList>
            <person name="Wang S."/>
            <person name="Jiang L."/>
            <person name="Shao Z."/>
        </authorList>
    </citation>
    <scope>NUCLEOTIDE SEQUENCE [LARGE SCALE GENOMIC DNA]</scope>
    <source>
        <strain evidence="2">1-1N</strain>
    </source>
</reference>
<dbReference type="EMBL" id="CP041166">
    <property type="protein sequence ID" value="QFR42881.1"/>
    <property type="molecule type" value="Genomic_DNA"/>
</dbReference>
<dbReference type="Proteomes" id="UP000326061">
    <property type="component" value="Chromosome"/>
</dbReference>
<proteinExistence type="predicted"/>
<accession>A0AAJ4A2W7</accession>
<sequence length="79" mass="9280">MKEITVTISELNLFEMHYIHKIQIEDDDFENVLAEFNSLSNDEDVIYEILNKYNSEEIGSRVRENLTTHPETILYSVEG</sequence>
<dbReference type="KEGG" id="suln:FJR47_02730"/>
<gene>
    <name evidence="1" type="ORF">FJR47_02730</name>
</gene>
<dbReference type="AlphaFoldDB" id="A0AAJ4A2W7"/>
<organism evidence="1 2">
    <name type="scientific">Sulfurimonas xiamenensis</name>
    <dbReference type="NCBI Taxonomy" id="2590021"/>
    <lineage>
        <taxon>Bacteria</taxon>
        <taxon>Pseudomonadati</taxon>
        <taxon>Campylobacterota</taxon>
        <taxon>Epsilonproteobacteria</taxon>
        <taxon>Campylobacterales</taxon>
        <taxon>Sulfurimonadaceae</taxon>
        <taxon>Sulfurimonas</taxon>
    </lineage>
</organism>
<protein>
    <submittedName>
        <fullName evidence="1">Uncharacterized protein</fullName>
    </submittedName>
</protein>